<reference evidence="3" key="1">
    <citation type="submission" date="2016-10" db="EMBL/GenBank/DDBJ databases">
        <authorList>
            <person name="Varghese N."/>
            <person name="Submissions S."/>
        </authorList>
    </citation>
    <scope>NUCLEOTIDE SEQUENCE [LARGE SCALE GENOMIC DNA]</scope>
    <source>
        <strain evidence="3">DSM 28463</strain>
    </source>
</reference>
<dbReference type="STRING" id="1005928.SAMN04487859_12221"/>
<evidence type="ECO:0000313" key="3">
    <source>
        <dbReference type="Proteomes" id="UP000198599"/>
    </source>
</evidence>
<dbReference type="InterPro" id="IPR028992">
    <property type="entry name" value="Hedgehog/Intein_dom"/>
</dbReference>
<dbReference type="EMBL" id="FOVP01000022">
    <property type="protein sequence ID" value="SFO27388.1"/>
    <property type="molecule type" value="Genomic_DNA"/>
</dbReference>
<name>A0A1I5FUA9_9RHOB</name>
<dbReference type="InterPro" id="IPR036844">
    <property type="entry name" value="Hint_dom_sf"/>
</dbReference>
<dbReference type="AlphaFoldDB" id="A0A1I5FUA9"/>
<protein>
    <submittedName>
        <fullName evidence="2">Hint domain-containing protein</fullName>
    </submittedName>
</protein>
<accession>A0A1I5FUA9</accession>
<keyword evidence="3" id="KW-1185">Reference proteome</keyword>
<dbReference type="Pfam" id="PF13403">
    <property type="entry name" value="Hint_2"/>
    <property type="match status" value="1"/>
</dbReference>
<evidence type="ECO:0000259" key="1">
    <source>
        <dbReference type="Pfam" id="PF13403"/>
    </source>
</evidence>
<dbReference type="Proteomes" id="UP000198599">
    <property type="component" value="Unassembled WGS sequence"/>
</dbReference>
<gene>
    <name evidence="2" type="ORF">SAMN04487859_12221</name>
</gene>
<organism evidence="2 3">
    <name type="scientific">Roseovarius lutimaris</name>
    <dbReference type="NCBI Taxonomy" id="1005928"/>
    <lineage>
        <taxon>Bacteria</taxon>
        <taxon>Pseudomonadati</taxon>
        <taxon>Pseudomonadota</taxon>
        <taxon>Alphaproteobacteria</taxon>
        <taxon>Rhodobacterales</taxon>
        <taxon>Roseobacteraceae</taxon>
        <taxon>Roseovarius</taxon>
    </lineage>
</organism>
<dbReference type="SUPFAM" id="SSF51294">
    <property type="entry name" value="Hedgehog/intein (Hint) domain"/>
    <property type="match status" value="1"/>
</dbReference>
<proteinExistence type="predicted"/>
<evidence type="ECO:0000313" key="2">
    <source>
        <dbReference type="EMBL" id="SFO27388.1"/>
    </source>
</evidence>
<sequence>MKRAFCWHRGAPPRMGWIGISDQSEGRFALGGLRPGDPCAADAAMPDDCALMPRGTLMIETRLSSEGRPQTLLAFSRSHPWSGGFSLQALPGGGIVLVETQAGDVRHATLPYRPNDRTDTLRLTYSWDAPAKWGRLSLERPESDRVHAISLPPPHPMPLADMRTIITDPRQRQLDPDVIFIALSTQIEPIGPMAGLSANVPVCTPTGFVPAGALRRGDCVDTDDGQIVPVLQTVSRSVPAFGSFRPVRLRAPYFGLRRDITVAPQQRLVIRGSEVEYLFGSEAVLVPARHLVNGFSALYAEAPDVVTYHHLLLPGHEAIIAAGTATESLYIGRLRRNPDLFDAGILSGCDRARLPEHPKPVWPVLKPFEAITLALNRAA</sequence>
<feature type="domain" description="Hedgehog/Intein (Hint)" evidence="1">
    <location>
        <begin position="198"/>
        <end position="332"/>
    </location>
</feature>